<comment type="caution">
    <text evidence="3">The sequence shown here is derived from an EMBL/GenBank/DDBJ whole genome shotgun (WGS) entry which is preliminary data.</text>
</comment>
<organism evidence="3 4">
    <name type="scientific">Clostridium puniceum</name>
    <dbReference type="NCBI Taxonomy" id="29367"/>
    <lineage>
        <taxon>Bacteria</taxon>
        <taxon>Bacillati</taxon>
        <taxon>Bacillota</taxon>
        <taxon>Clostridia</taxon>
        <taxon>Eubacteriales</taxon>
        <taxon>Clostridiaceae</taxon>
        <taxon>Clostridium</taxon>
    </lineage>
</organism>
<dbReference type="Gene3D" id="3.80.10.10">
    <property type="entry name" value="Ribonuclease Inhibitor"/>
    <property type="match status" value="1"/>
</dbReference>
<keyword evidence="4" id="KW-1185">Reference proteome</keyword>
<accession>A0A1S8TC36</accession>
<name>A0A1S8TC36_9CLOT</name>
<proteinExistence type="predicted"/>
<dbReference type="OrthoDB" id="9805284at2"/>
<feature type="signal peptide" evidence="2">
    <location>
        <begin position="1"/>
        <end position="27"/>
    </location>
</feature>
<dbReference type="Pfam" id="PF13306">
    <property type="entry name" value="LRR_5"/>
    <property type="match status" value="1"/>
</dbReference>
<reference evidence="3 4" key="1">
    <citation type="submission" date="2016-05" db="EMBL/GenBank/DDBJ databases">
        <title>Microbial solvent formation.</title>
        <authorList>
            <person name="Poehlein A."/>
            <person name="Montoya Solano J.D."/>
            <person name="Flitsch S."/>
            <person name="Krabben P."/>
            <person name="Duerre P."/>
            <person name="Daniel R."/>
        </authorList>
    </citation>
    <scope>NUCLEOTIDE SEQUENCE [LARGE SCALE GENOMIC DNA]</scope>
    <source>
        <strain evidence="3 4">DSM 2619</strain>
    </source>
</reference>
<protein>
    <submittedName>
        <fullName evidence="3">Uncharacterized protein</fullName>
    </submittedName>
</protein>
<dbReference type="InterPro" id="IPR032675">
    <property type="entry name" value="LRR_dom_sf"/>
</dbReference>
<evidence type="ECO:0000313" key="3">
    <source>
        <dbReference type="EMBL" id="OOM75298.1"/>
    </source>
</evidence>
<dbReference type="Proteomes" id="UP000190890">
    <property type="component" value="Unassembled WGS sequence"/>
</dbReference>
<keyword evidence="2" id="KW-0732">Signal</keyword>
<evidence type="ECO:0000313" key="4">
    <source>
        <dbReference type="Proteomes" id="UP000190890"/>
    </source>
</evidence>
<evidence type="ECO:0000256" key="1">
    <source>
        <dbReference type="SAM" id="MobiDB-lite"/>
    </source>
</evidence>
<dbReference type="InterPro" id="IPR026906">
    <property type="entry name" value="LRR_5"/>
</dbReference>
<evidence type="ECO:0000256" key="2">
    <source>
        <dbReference type="SAM" id="SignalP"/>
    </source>
</evidence>
<gene>
    <name evidence="3" type="ORF">CLPUN_33550</name>
</gene>
<feature type="chain" id="PRO_5012842873" evidence="2">
    <location>
        <begin position="28"/>
        <end position="998"/>
    </location>
</feature>
<dbReference type="EMBL" id="LZZM01000187">
    <property type="protein sequence ID" value="OOM75298.1"/>
    <property type="molecule type" value="Genomic_DNA"/>
</dbReference>
<dbReference type="AlphaFoldDB" id="A0A1S8TC36"/>
<dbReference type="RefSeq" id="WP_077848387.1">
    <property type="nucleotide sequence ID" value="NZ_LZZM01000187.1"/>
</dbReference>
<feature type="region of interest" description="Disordered" evidence="1">
    <location>
        <begin position="32"/>
        <end position="60"/>
    </location>
</feature>
<sequence>MKLKKRILTLLLTLSMVTTCFSLNVIAAEQPPEFPEGVTSGEVDDMGPPPDQGGGNTSSTTKISTIEGDWSFDITTTTSGTNKTITSSITYYSGKTDQVVIVPSVLGGAPVTKISAQAFGHHSEIMAVYVPNSVTEIDDWAFYDLNTAIILSFANPSVSIKEGAFQSSGNAALYLPTGTTQTSAGGKAVVTGNTESISVSINNSSAAAIGGGAYLNVTNSSSYGITASSIANICKSASGKTSDVSFTNNTVTFTGDNYVPAAQVIEIYKNFTNDVSENELNKTFRSLTAEEASALNNKIANDSSYNKVKTLLNFQEGYYINGNKVDLDKNAVAYDVKTGENISIDEKSGKFPSTNSHYKYVTYRDTDSDGDVDILYYSPYSVTYSYNPVTIYSNNTNLNGLSARDILSNIYLSFANSVVKTSGEGDNLYKKSLTATTSSDGDIIGAKANENRSILWANDYGTIDVDELHAASSSVGNWAKMSYETGLSSYNVEIMMEWGMNALLYATNGGKITVGELNGKKSTFSANGDGTNGIIAGGAGTKAGNKSAPSDTSSAYVYNADFNLKGWNNHVADVVYGGYAYLNKISSVTGTPGSYSVGQSSALANDFGNGVVDVKDFRTTVYGNRSAGAYVIGGGVITAEDSSFLSKMDAGFVSASGGSFKVNNSSAIGQIAFRNRGGINTDSTSTFNKVNLTADKDIKGYVLGETAAQAVAAWKEASGSSDLIHYMMSDSTMTIGTLCNNYGISKDASATLIKKLSKIAGKKYTTDTMLRNSVLDNTYYNYSAGKYTGTTDFSDVPYLTSGSAYGGLVSSVMEFEASGINLVFNESKFSNTNKKDYNYLVASEAGSAPIINFNKSNSEGIIWNEGDVNRNVEGRTSSRSSKLTVNFTDSNFNGSFADGSNGLWKVNNLSYTDGTGKISNLNGNYYGAKANFGISASFNKNSTWTITNDSYLGSLIISEDANIKAPEGYKIEMTVNGVKTEIVAGTYTGQVILKLVKA</sequence>